<protein>
    <recommendedName>
        <fullName evidence="4">Protein kinase domain-containing protein</fullName>
    </recommendedName>
</protein>
<dbReference type="OrthoDB" id="551749at2759"/>
<dbReference type="EMBL" id="CM008977">
    <property type="protein sequence ID" value="PNW71158.1"/>
    <property type="molecule type" value="Genomic_DNA"/>
</dbReference>
<dbReference type="SUPFAM" id="SSF56112">
    <property type="entry name" value="Protein kinase-like (PK-like)"/>
    <property type="match status" value="1"/>
</dbReference>
<dbReference type="InParanoid" id="A0A2K3CSA8"/>
<feature type="region of interest" description="Disordered" evidence="1">
    <location>
        <begin position="129"/>
        <end position="166"/>
    </location>
</feature>
<dbReference type="RefSeq" id="XP_042915273.1">
    <property type="nucleotide sequence ID" value="XM_043071804.1"/>
</dbReference>
<evidence type="ECO:0000313" key="2">
    <source>
        <dbReference type="EMBL" id="PNW71158.1"/>
    </source>
</evidence>
<organism evidence="2 3">
    <name type="scientific">Chlamydomonas reinhardtii</name>
    <name type="common">Chlamydomonas smithii</name>
    <dbReference type="NCBI Taxonomy" id="3055"/>
    <lineage>
        <taxon>Eukaryota</taxon>
        <taxon>Viridiplantae</taxon>
        <taxon>Chlorophyta</taxon>
        <taxon>core chlorophytes</taxon>
        <taxon>Chlorophyceae</taxon>
        <taxon>CS clade</taxon>
        <taxon>Chlamydomonadales</taxon>
        <taxon>Chlamydomonadaceae</taxon>
        <taxon>Chlamydomonas</taxon>
    </lineage>
</organism>
<dbReference type="InterPro" id="IPR052396">
    <property type="entry name" value="Meiotic_Drive_Suppr_Kinase"/>
</dbReference>
<dbReference type="InterPro" id="IPR011009">
    <property type="entry name" value="Kinase-like_dom_sf"/>
</dbReference>
<gene>
    <name evidence="2" type="ORF">CHLRE_16g695250v5</name>
</gene>
<sequence length="226" mass="22706">MSAYAALAAWQGHVLPRLLAAGTTRTLVPLGEDPDTWVPPPPPDQVFFIATARVPGLTLRELLTQRGCIEPAVARAAVRALQTLHAVEIPTAAAVGADAGGGGGGGRFLHGDVKLSNIMLLLPPAAAEQPPEVEPATMAAAAAGAEPADAGGASDMAHDGSGGGAASSIGMQPAAAAAGMAEGAVEEEVRCVVIDLGLSRLDATAEEQRAELHELEQLLREAAGPA</sequence>
<dbReference type="GeneID" id="66056853"/>
<dbReference type="KEGG" id="cre:CHLRE_16g695250v5"/>
<keyword evidence="3" id="KW-1185">Reference proteome</keyword>
<dbReference type="PANTHER" id="PTHR37171">
    <property type="entry name" value="SERINE/THREONINE-PROTEIN KINASE YRZF-RELATED"/>
    <property type="match status" value="1"/>
</dbReference>
<evidence type="ECO:0000256" key="1">
    <source>
        <dbReference type="SAM" id="MobiDB-lite"/>
    </source>
</evidence>
<accession>A0A2K3CSA8</accession>
<name>A0A2K3CSA8_CHLRE</name>
<dbReference type="AlphaFoldDB" id="A0A2K3CSA8"/>
<proteinExistence type="predicted"/>
<dbReference type="PANTHER" id="PTHR37171:SF1">
    <property type="entry name" value="SERINE_THREONINE-PROTEIN KINASE YRZF-RELATED"/>
    <property type="match status" value="1"/>
</dbReference>
<dbReference type="Proteomes" id="UP000006906">
    <property type="component" value="Chromosome 16"/>
</dbReference>
<evidence type="ECO:0008006" key="4">
    <source>
        <dbReference type="Google" id="ProtNLM"/>
    </source>
</evidence>
<dbReference type="Gene3D" id="1.10.510.10">
    <property type="entry name" value="Transferase(Phosphotransferase) domain 1"/>
    <property type="match status" value="1"/>
</dbReference>
<reference evidence="2 3" key="1">
    <citation type="journal article" date="2007" name="Science">
        <title>The Chlamydomonas genome reveals the evolution of key animal and plant functions.</title>
        <authorList>
            <person name="Merchant S.S."/>
            <person name="Prochnik S.E."/>
            <person name="Vallon O."/>
            <person name="Harris E.H."/>
            <person name="Karpowicz S.J."/>
            <person name="Witman G.B."/>
            <person name="Terry A."/>
            <person name="Salamov A."/>
            <person name="Fritz-Laylin L.K."/>
            <person name="Marechal-Drouard L."/>
            <person name="Marshall W.F."/>
            <person name="Qu L.H."/>
            <person name="Nelson D.R."/>
            <person name="Sanderfoot A.A."/>
            <person name="Spalding M.H."/>
            <person name="Kapitonov V.V."/>
            <person name="Ren Q."/>
            <person name="Ferris P."/>
            <person name="Lindquist E."/>
            <person name="Shapiro H."/>
            <person name="Lucas S.M."/>
            <person name="Grimwood J."/>
            <person name="Schmutz J."/>
            <person name="Cardol P."/>
            <person name="Cerutti H."/>
            <person name="Chanfreau G."/>
            <person name="Chen C.L."/>
            <person name="Cognat V."/>
            <person name="Croft M.T."/>
            <person name="Dent R."/>
            <person name="Dutcher S."/>
            <person name="Fernandez E."/>
            <person name="Fukuzawa H."/>
            <person name="Gonzalez-Ballester D."/>
            <person name="Gonzalez-Halphen D."/>
            <person name="Hallmann A."/>
            <person name="Hanikenne M."/>
            <person name="Hippler M."/>
            <person name="Inwood W."/>
            <person name="Jabbari K."/>
            <person name="Kalanon M."/>
            <person name="Kuras R."/>
            <person name="Lefebvre P.A."/>
            <person name="Lemaire S.D."/>
            <person name="Lobanov A.V."/>
            <person name="Lohr M."/>
            <person name="Manuell A."/>
            <person name="Meier I."/>
            <person name="Mets L."/>
            <person name="Mittag M."/>
            <person name="Mittelmeier T."/>
            <person name="Moroney J.V."/>
            <person name="Moseley J."/>
            <person name="Napoli C."/>
            <person name="Nedelcu A.M."/>
            <person name="Niyogi K."/>
            <person name="Novoselov S.V."/>
            <person name="Paulsen I.T."/>
            <person name="Pazour G."/>
            <person name="Purton S."/>
            <person name="Ral J.P."/>
            <person name="Riano-Pachon D.M."/>
            <person name="Riekhof W."/>
            <person name="Rymarquis L."/>
            <person name="Schroda M."/>
            <person name="Stern D."/>
            <person name="Umen J."/>
            <person name="Willows R."/>
            <person name="Wilson N."/>
            <person name="Zimmer S.L."/>
            <person name="Allmer J."/>
            <person name="Balk J."/>
            <person name="Bisova K."/>
            <person name="Chen C.J."/>
            <person name="Elias M."/>
            <person name="Gendler K."/>
            <person name="Hauser C."/>
            <person name="Lamb M.R."/>
            <person name="Ledford H."/>
            <person name="Long J.C."/>
            <person name="Minagawa J."/>
            <person name="Page M.D."/>
            <person name="Pan J."/>
            <person name="Pootakham W."/>
            <person name="Roje S."/>
            <person name="Rose A."/>
            <person name="Stahlberg E."/>
            <person name="Terauchi A.M."/>
            <person name="Yang P."/>
            <person name="Ball S."/>
            <person name="Bowler C."/>
            <person name="Dieckmann C.L."/>
            <person name="Gladyshev V.N."/>
            <person name="Green P."/>
            <person name="Jorgensen R."/>
            <person name="Mayfield S."/>
            <person name="Mueller-Roeber B."/>
            <person name="Rajamani S."/>
            <person name="Sayre R.T."/>
            <person name="Brokstein P."/>
            <person name="Dubchak I."/>
            <person name="Goodstein D."/>
            <person name="Hornick L."/>
            <person name="Huang Y.W."/>
            <person name="Jhaveri J."/>
            <person name="Luo Y."/>
            <person name="Martinez D."/>
            <person name="Ngau W.C."/>
            <person name="Otillar B."/>
            <person name="Poliakov A."/>
            <person name="Porter A."/>
            <person name="Szajkowski L."/>
            <person name="Werner G."/>
            <person name="Zhou K."/>
            <person name="Grigoriev I.V."/>
            <person name="Rokhsar D.S."/>
            <person name="Grossman A.R."/>
        </authorList>
    </citation>
    <scope>NUCLEOTIDE SEQUENCE [LARGE SCALE GENOMIC DNA]</scope>
    <source>
        <strain evidence="3">CC-503</strain>
    </source>
</reference>
<dbReference type="Gramene" id="PNW71158">
    <property type="protein sequence ID" value="PNW71158"/>
    <property type="gene ID" value="CHLRE_16g695250v5"/>
</dbReference>
<feature type="compositionally biased region" description="Low complexity" evidence="1">
    <location>
        <begin position="129"/>
        <end position="155"/>
    </location>
</feature>
<evidence type="ECO:0000313" key="3">
    <source>
        <dbReference type="Proteomes" id="UP000006906"/>
    </source>
</evidence>